<dbReference type="AlphaFoldDB" id="A0A245ZRC0"/>
<keyword evidence="2" id="KW-1185">Reference proteome</keyword>
<evidence type="ECO:0000313" key="1">
    <source>
        <dbReference type="EMBL" id="OWK32286.1"/>
    </source>
</evidence>
<sequence length="188" mass="20505">MATRKTPSEWESIRLEYLAGDDSIREIADRYAISEAAIRKKAKAEGWKRPVRTREPVRTLLPVPRTIAHERPAPSEPATSAQIAEHGRQLVARMFDELDAVTSFQGELETSIEILTGADENGQRYDAMMKAVSLPARSQIVKNLAATLKTINEAAAPQQGKKAAAQERANAVGKKFGSIGAPTAKTIN</sequence>
<protein>
    <recommendedName>
        <fullName evidence="3">Terminase small subunit</fullName>
    </recommendedName>
</protein>
<reference evidence="1 2" key="1">
    <citation type="submission" date="2017-03" db="EMBL/GenBank/DDBJ databases">
        <title>Genome sequence of Sphingomonas mucosissima DSM 17494.</title>
        <authorList>
            <person name="Poehlein A."/>
            <person name="Wuebbeler J.H."/>
            <person name="Steinbuechel A."/>
            <person name="Daniel R."/>
        </authorList>
    </citation>
    <scope>NUCLEOTIDE SEQUENCE [LARGE SCALE GENOMIC DNA]</scope>
    <source>
        <strain evidence="1 2">DSM 17494</strain>
    </source>
</reference>
<evidence type="ECO:0000313" key="2">
    <source>
        <dbReference type="Proteomes" id="UP000197783"/>
    </source>
</evidence>
<dbReference type="RefSeq" id="WP_245832690.1">
    <property type="nucleotide sequence ID" value="NZ_NBBJ01000001.1"/>
</dbReference>
<proteinExistence type="predicted"/>
<gene>
    <name evidence="1" type="ORF">SPMU_06080</name>
</gene>
<evidence type="ECO:0008006" key="3">
    <source>
        <dbReference type="Google" id="ProtNLM"/>
    </source>
</evidence>
<comment type="caution">
    <text evidence="1">The sequence shown here is derived from an EMBL/GenBank/DDBJ whole genome shotgun (WGS) entry which is preliminary data.</text>
</comment>
<accession>A0A245ZRC0</accession>
<dbReference type="EMBL" id="NBBJ01000001">
    <property type="protein sequence ID" value="OWK32286.1"/>
    <property type="molecule type" value="Genomic_DNA"/>
</dbReference>
<organism evidence="1 2">
    <name type="scientific">Sphingomonas mucosissima</name>
    <dbReference type="NCBI Taxonomy" id="370959"/>
    <lineage>
        <taxon>Bacteria</taxon>
        <taxon>Pseudomonadati</taxon>
        <taxon>Pseudomonadota</taxon>
        <taxon>Alphaproteobacteria</taxon>
        <taxon>Sphingomonadales</taxon>
        <taxon>Sphingomonadaceae</taxon>
        <taxon>Sphingomonas</taxon>
    </lineage>
</organism>
<name>A0A245ZRC0_9SPHN</name>
<dbReference type="Proteomes" id="UP000197783">
    <property type="component" value="Unassembled WGS sequence"/>
</dbReference>